<dbReference type="STRING" id="1543721.AAY24_16140"/>
<dbReference type="InterPro" id="IPR052533">
    <property type="entry name" value="WalJ/YycJ-like"/>
</dbReference>
<gene>
    <name evidence="2" type="ORF">FHK82_10380</name>
</gene>
<comment type="caution">
    <text evidence="2">The sequence shown here is derived from an EMBL/GenBank/DDBJ whole genome shotgun (WGS) entry which is preliminary data.</text>
</comment>
<organism evidence="2 3">
    <name type="scientific">Sedimenticola thiotaurini</name>
    <dbReference type="NCBI Taxonomy" id="1543721"/>
    <lineage>
        <taxon>Bacteria</taxon>
        <taxon>Pseudomonadati</taxon>
        <taxon>Pseudomonadota</taxon>
        <taxon>Gammaproteobacteria</taxon>
        <taxon>Chromatiales</taxon>
        <taxon>Sedimenticolaceae</taxon>
        <taxon>Sedimenticola</taxon>
    </lineage>
</organism>
<reference evidence="2 3" key="1">
    <citation type="submission" date="2019-07" db="EMBL/GenBank/DDBJ databases">
        <title>The pathways for chlorine oxyanion respiration interact through the shared metabolite chlorate.</title>
        <authorList>
            <person name="Barnum T.P."/>
            <person name="Cheng Y."/>
            <person name="Hill K.A."/>
            <person name="Lucas L.N."/>
            <person name="Carlson H.K."/>
            <person name="Coates J.D."/>
        </authorList>
    </citation>
    <scope>NUCLEOTIDE SEQUENCE [LARGE SCALE GENOMIC DNA]</scope>
    <source>
        <strain evidence="2">BK-3</strain>
    </source>
</reference>
<evidence type="ECO:0000259" key="1">
    <source>
        <dbReference type="SMART" id="SM00849"/>
    </source>
</evidence>
<evidence type="ECO:0000313" key="3">
    <source>
        <dbReference type="Proteomes" id="UP000317355"/>
    </source>
</evidence>
<keyword evidence="2" id="KW-0378">Hydrolase</keyword>
<feature type="domain" description="Metallo-beta-lactamase" evidence="1">
    <location>
        <begin position="11"/>
        <end position="188"/>
    </location>
</feature>
<protein>
    <submittedName>
        <fullName evidence="2">MBL fold metallo-hydrolase</fullName>
    </submittedName>
</protein>
<accession>A0A558D0Q5</accession>
<dbReference type="SUPFAM" id="SSF56281">
    <property type="entry name" value="Metallo-hydrolase/oxidoreductase"/>
    <property type="match status" value="1"/>
</dbReference>
<name>A0A558D0Q5_9GAMM</name>
<dbReference type="InterPro" id="IPR001279">
    <property type="entry name" value="Metallo-B-lactamas"/>
</dbReference>
<proteinExistence type="predicted"/>
<dbReference type="PANTHER" id="PTHR47619">
    <property type="entry name" value="METALLO-HYDROLASE YYCJ-RELATED"/>
    <property type="match status" value="1"/>
</dbReference>
<dbReference type="AlphaFoldDB" id="A0A558D0Q5"/>
<dbReference type="Gene3D" id="3.60.15.10">
    <property type="entry name" value="Ribonuclease Z/Hydroxyacylglutathione hydrolase-like"/>
    <property type="match status" value="1"/>
</dbReference>
<sequence>MRFASLGSGSSGNATLIEGIDTRLLLDCGFPAREVERRLALIGITPESLDGILVTHEHQDHIRGVGPLARRYNIPVWITHGTYGQNRCGKLPELRLIHSHHAPFDIGTITVHPYPVPHDAREPVQYVFAEASSRLGVLTDAGMITPHIQEVLLGIDALLLEFNHDEVMLARGPYPPALQRRVGGRLGHLNNGQAATLLEALDHARLRHLVVAHISEKNNHPEKVRESILSRLPELASRLTLTNQSDVSPWFEV</sequence>
<dbReference type="EMBL" id="VMRY01000041">
    <property type="protein sequence ID" value="TVT54590.1"/>
    <property type="molecule type" value="Genomic_DNA"/>
</dbReference>
<evidence type="ECO:0000313" key="2">
    <source>
        <dbReference type="EMBL" id="TVT54590.1"/>
    </source>
</evidence>
<dbReference type="InterPro" id="IPR036866">
    <property type="entry name" value="RibonucZ/Hydroxyglut_hydro"/>
</dbReference>
<dbReference type="PANTHER" id="PTHR47619:SF1">
    <property type="entry name" value="EXODEOXYRIBONUCLEASE WALJ"/>
    <property type="match status" value="1"/>
</dbReference>
<dbReference type="GO" id="GO:0016787">
    <property type="term" value="F:hydrolase activity"/>
    <property type="evidence" value="ECO:0007669"/>
    <property type="project" value="UniProtKB-KW"/>
</dbReference>
<dbReference type="Pfam" id="PF12706">
    <property type="entry name" value="Lactamase_B_2"/>
    <property type="match status" value="1"/>
</dbReference>
<dbReference type="SMART" id="SM00849">
    <property type="entry name" value="Lactamase_B"/>
    <property type="match status" value="1"/>
</dbReference>
<dbReference type="Proteomes" id="UP000317355">
    <property type="component" value="Unassembled WGS sequence"/>
</dbReference>